<feature type="domain" description="Glycosyltransferase 2-like" evidence="2">
    <location>
        <begin position="18"/>
        <end position="131"/>
    </location>
</feature>
<dbReference type="InterPro" id="IPR001173">
    <property type="entry name" value="Glyco_trans_2-like"/>
</dbReference>
<dbReference type="PANTHER" id="PTHR22916">
    <property type="entry name" value="GLYCOSYLTRANSFERASE"/>
    <property type="match status" value="1"/>
</dbReference>
<dbReference type="CDD" id="cd00761">
    <property type="entry name" value="Glyco_tranf_GTA_type"/>
    <property type="match status" value="1"/>
</dbReference>
<comment type="similarity">
    <text evidence="1">Belongs to the glycosyltransferase 2 family.</text>
</comment>
<dbReference type="GO" id="GO:0016758">
    <property type="term" value="F:hexosyltransferase activity"/>
    <property type="evidence" value="ECO:0007669"/>
    <property type="project" value="UniProtKB-ARBA"/>
</dbReference>
<dbReference type="SUPFAM" id="SSF53448">
    <property type="entry name" value="Nucleotide-diphospho-sugar transferases"/>
    <property type="match status" value="1"/>
</dbReference>
<dbReference type="eggNOG" id="COG0463">
    <property type="taxonomic scope" value="Bacteria"/>
</dbReference>
<dbReference type="InterPro" id="IPR029044">
    <property type="entry name" value="Nucleotide-diphossugar_trans"/>
</dbReference>
<name>E6TSC1_EVAC2</name>
<organism evidence="3 4">
    <name type="scientific">Evansella cellulosilytica (strain ATCC 21833 / DSM 2522 / FERM P-1141 / JCM 9156 / N-4)</name>
    <name type="common">Bacillus cellulosilyticus</name>
    <dbReference type="NCBI Taxonomy" id="649639"/>
    <lineage>
        <taxon>Bacteria</taxon>
        <taxon>Bacillati</taxon>
        <taxon>Bacillota</taxon>
        <taxon>Bacilli</taxon>
        <taxon>Bacillales</taxon>
        <taxon>Bacillaceae</taxon>
        <taxon>Evansella</taxon>
    </lineage>
</organism>
<evidence type="ECO:0000313" key="3">
    <source>
        <dbReference type="EMBL" id="ADU31890.1"/>
    </source>
</evidence>
<dbReference type="KEGG" id="bco:Bcell_3649"/>
<dbReference type="Pfam" id="PF00535">
    <property type="entry name" value="Glycos_transf_2"/>
    <property type="match status" value="1"/>
</dbReference>
<proteinExistence type="inferred from homology"/>
<evidence type="ECO:0000256" key="1">
    <source>
        <dbReference type="ARBA" id="ARBA00006739"/>
    </source>
</evidence>
<accession>E6TSC1</accession>
<sequence>MVSDNMERVENKSMPLISIITPTYNSENYIADTIESVLAQTLDDWEMIIVDDCSTDNTTSVIRSYVEKDERVKLIQLEKNSGAAIARNTAISHSVGKYIAFLDGDDQWLPEKLEKQLQYMQEKGASFSFTKYKTMDQKGEETGTIVDAPETVNYHQLLKHNVIGCLTVMLDVEKVGQVKMVDIRSRQDYVLWLELCKKGFEAHGIQEVLAKYRVSQHSLSSNKVKMAKQNWKVYREIEDLSLLKSLWYFINYAFYKLSKSLFNKIL</sequence>
<gene>
    <name evidence="3" type="ordered locus">Bcell_3649</name>
</gene>
<evidence type="ECO:0000259" key="2">
    <source>
        <dbReference type="Pfam" id="PF00535"/>
    </source>
</evidence>
<dbReference type="HOGENOM" id="CLU_025996_0_3_9"/>
<dbReference type="EMBL" id="CP002394">
    <property type="protein sequence ID" value="ADU31890.1"/>
    <property type="molecule type" value="Genomic_DNA"/>
</dbReference>
<keyword evidence="4" id="KW-1185">Reference proteome</keyword>
<evidence type="ECO:0000313" key="4">
    <source>
        <dbReference type="Proteomes" id="UP000001401"/>
    </source>
</evidence>
<keyword evidence="3" id="KW-0808">Transferase</keyword>
<protein>
    <submittedName>
        <fullName evidence="3">Glycosyl transferase family 2</fullName>
    </submittedName>
</protein>
<dbReference type="PANTHER" id="PTHR22916:SF3">
    <property type="entry name" value="UDP-GLCNAC:BETAGAL BETA-1,3-N-ACETYLGLUCOSAMINYLTRANSFERASE-LIKE PROTEIN 1"/>
    <property type="match status" value="1"/>
</dbReference>
<dbReference type="Gene3D" id="3.90.550.10">
    <property type="entry name" value="Spore Coat Polysaccharide Biosynthesis Protein SpsA, Chain A"/>
    <property type="match status" value="1"/>
</dbReference>
<dbReference type="FunFam" id="3.90.550.10:FF:000130">
    <property type="entry name" value="Family 2 glycosyl transferase"/>
    <property type="match status" value="1"/>
</dbReference>
<reference evidence="3" key="1">
    <citation type="submission" date="2010-12" db="EMBL/GenBank/DDBJ databases">
        <title>Complete sequence of Bacillus cellulosilyticus DSM 2522.</title>
        <authorList>
            <consortium name="US DOE Joint Genome Institute"/>
            <person name="Lucas S."/>
            <person name="Copeland A."/>
            <person name="Lapidus A."/>
            <person name="Cheng J.-F."/>
            <person name="Bruce D."/>
            <person name="Goodwin L."/>
            <person name="Pitluck S."/>
            <person name="Chertkov O."/>
            <person name="Detter J.C."/>
            <person name="Han C."/>
            <person name="Tapia R."/>
            <person name="Land M."/>
            <person name="Hauser L."/>
            <person name="Jeffries C."/>
            <person name="Kyrpides N."/>
            <person name="Ivanova N."/>
            <person name="Mikhailova N."/>
            <person name="Brumm P."/>
            <person name="Mead D."/>
            <person name="Woyke T."/>
        </authorList>
    </citation>
    <scope>NUCLEOTIDE SEQUENCE [LARGE SCALE GENOMIC DNA]</scope>
    <source>
        <strain evidence="3">DSM 2522</strain>
    </source>
</reference>
<dbReference type="AlphaFoldDB" id="E6TSC1"/>
<dbReference type="Proteomes" id="UP000001401">
    <property type="component" value="Chromosome"/>
</dbReference>
<dbReference type="STRING" id="649639.Bcell_3649"/>